<gene>
    <name evidence="2" type="ORF">EWM57_19840</name>
</gene>
<evidence type="ECO:0000256" key="1">
    <source>
        <dbReference type="SAM" id="Phobius"/>
    </source>
</evidence>
<reference evidence="2 3" key="1">
    <citation type="submission" date="2019-02" db="EMBL/GenBank/DDBJ databases">
        <title>Bacterial novel species isolated from soil.</title>
        <authorList>
            <person name="Jung H.-Y."/>
        </authorList>
    </citation>
    <scope>NUCLEOTIDE SEQUENCE [LARGE SCALE GENOMIC DNA]</scope>
    <source>
        <strain evidence="2 3">1-3-3-3</strain>
    </source>
</reference>
<accession>A0A4V1ZA84</accession>
<sequence length="156" mass="16876">MSSRRFVQVLLLLTTLAGCRTSQRAYTFQPAPVAPVPASKPISAPRLVARKVPPFHPLVRRLAAPVRRLPLAKPRQAWAAPEVSRHFAVRPGQAPQKVRRPSRDYSPLVLSVLLAVLAVLLLSASAVGLTGSYIPVVGVLVLLVAGAVFFHWQRGA</sequence>
<feature type="transmembrane region" description="Helical" evidence="1">
    <location>
        <begin position="105"/>
        <end position="126"/>
    </location>
</feature>
<dbReference type="Proteomes" id="UP000294155">
    <property type="component" value="Unassembled WGS sequence"/>
</dbReference>
<dbReference type="EMBL" id="SEWE01000069">
    <property type="protein sequence ID" value="RYU75472.1"/>
    <property type="molecule type" value="Genomic_DNA"/>
</dbReference>
<keyword evidence="1" id="KW-1133">Transmembrane helix</keyword>
<keyword evidence="3" id="KW-1185">Reference proteome</keyword>
<keyword evidence="1" id="KW-0472">Membrane</keyword>
<organism evidence="2 3">
    <name type="scientific">Hymenobacter persicinus</name>
    <dbReference type="NCBI Taxonomy" id="2025506"/>
    <lineage>
        <taxon>Bacteria</taxon>
        <taxon>Pseudomonadati</taxon>
        <taxon>Bacteroidota</taxon>
        <taxon>Cytophagia</taxon>
        <taxon>Cytophagales</taxon>
        <taxon>Hymenobacteraceae</taxon>
        <taxon>Hymenobacter</taxon>
    </lineage>
</organism>
<proteinExistence type="predicted"/>
<protein>
    <submittedName>
        <fullName evidence="2">Uncharacterized protein</fullName>
    </submittedName>
</protein>
<dbReference type="AlphaFoldDB" id="A0A4V1ZA84"/>
<evidence type="ECO:0000313" key="2">
    <source>
        <dbReference type="EMBL" id="RYU75472.1"/>
    </source>
</evidence>
<comment type="caution">
    <text evidence="2">The sequence shown here is derived from an EMBL/GenBank/DDBJ whole genome shotgun (WGS) entry which is preliminary data.</text>
</comment>
<keyword evidence="1" id="KW-0812">Transmembrane</keyword>
<evidence type="ECO:0000313" key="3">
    <source>
        <dbReference type="Proteomes" id="UP000294155"/>
    </source>
</evidence>
<feature type="transmembrane region" description="Helical" evidence="1">
    <location>
        <begin position="133"/>
        <end position="152"/>
    </location>
</feature>
<name>A0A4V1ZA84_9BACT</name>
<dbReference type="PROSITE" id="PS51257">
    <property type="entry name" value="PROKAR_LIPOPROTEIN"/>
    <property type="match status" value="1"/>
</dbReference>
<dbReference type="RefSeq" id="WP_129923049.1">
    <property type="nucleotide sequence ID" value="NZ_SEWE01000069.1"/>
</dbReference>